<keyword evidence="2" id="KW-1185">Reference proteome</keyword>
<name>A0A9P8L7H3_9PEZI</name>
<protein>
    <submittedName>
        <fullName evidence="1">Uncharacterized protein</fullName>
    </submittedName>
</protein>
<reference evidence="1" key="1">
    <citation type="submission" date="2021-03" db="EMBL/GenBank/DDBJ databases">
        <title>Comparative genomics and phylogenomic investigation of the class Geoglossomycetes provide insights into ecological specialization and systematics.</title>
        <authorList>
            <person name="Melie T."/>
            <person name="Pirro S."/>
            <person name="Miller A.N."/>
            <person name="Quandt A."/>
        </authorList>
    </citation>
    <scope>NUCLEOTIDE SEQUENCE</scope>
    <source>
        <strain evidence="1">CAQ_001_2017</strain>
    </source>
</reference>
<dbReference type="Proteomes" id="UP000750711">
    <property type="component" value="Unassembled WGS sequence"/>
</dbReference>
<comment type="caution">
    <text evidence="1">The sequence shown here is derived from an EMBL/GenBank/DDBJ whole genome shotgun (WGS) entry which is preliminary data.</text>
</comment>
<proteinExistence type="predicted"/>
<dbReference type="EMBL" id="JAGHQM010002425">
    <property type="protein sequence ID" value="KAH0548674.1"/>
    <property type="molecule type" value="Genomic_DNA"/>
</dbReference>
<accession>A0A9P8L7H3</accession>
<evidence type="ECO:0000313" key="1">
    <source>
        <dbReference type="EMBL" id="KAH0548674.1"/>
    </source>
</evidence>
<organism evidence="1 2">
    <name type="scientific">Trichoglossum hirsutum</name>
    <dbReference type="NCBI Taxonomy" id="265104"/>
    <lineage>
        <taxon>Eukaryota</taxon>
        <taxon>Fungi</taxon>
        <taxon>Dikarya</taxon>
        <taxon>Ascomycota</taxon>
        <taxon>Pezizomycotina</taxon>
        <taxon>Geoglossomycetes</taxon>
        <taxon>Geoglossales</taxon>
        <taxon>Geoglossaceae</taxon>
        <taxon>Trichoglossum</taxon>
    </lineage>
</organism>
<gene>
    <name evidence="1" type="ORF">GP486_007782</name>
</gene>
<dbReference type="AlphaFoldDB" id="A0A9P8L7H3"/>
<evidence type="ECO:0000313" key="2">
    <source>
        <dbReference type="Proteomes" id="UP000750711"/>
    </source>
</evidence>
<sequence length="196" mass="21876">MGQAVDESMIIKDKEGLALVVFFKKGLQWSWGHTQTVNGVVSDAVTTLVSRYSPPPPSRTDLRYKEFNKDAESNCGAYHFALWVATGQSKAANPKHPTPYQAIFSRDILSAAYKTDAVLQFYRSLSLAPIIQIIGILFEGFDPAGYSRYRANWNYLVGITPLKLLEVSRCQYFLGMTVLHGAKVGIHKDKRDVKDG</sequence>